<feature type="transmembrane region" description="Helical" evidence="7">
    <location>
        <begin position="241"/>
        <end position="267"/>
    </location>
</feature>
<evidence type="ECO:0000256" key="7">
    <source>
        <dbReference type="SAM" id="Phobius"/>
    </source>
</evidence>
<dbReference type="EMBL" id="CP027541">
    <property type="protein sequence ID" value="AWT56790.1"/>
    <property type="molecule type" value="Genomic_DNA"/>
</dbReference>
<feature type="transmembrane region" description="Helical" evidence="7">
    <location>
        <begin position="7"/>
        <end position="33"/>
    </location>
</feature>
<dbReference type="GO" id="GO:0005886">
    <property type="term" value="C:plasma membrane"/>
    <property type="evidence" value="ECO:0007669"/>
    <property type="project" value="UniProtKB-SubCell"/>
</dbReference>
<organism evidence="8 9">
    <name type="scientific">Mycolicibacterium smegmatis (strain MKD8)</name>
    <name type="common">Mycobacterium smegmatis</name>
    <dbReference type="NCBI Taxonomy" id="1214915"/>
    <lineage>
        <taxon>Bacteria</taxon>
        <taxon>Bacillati</taxon>
        <taxon>Actinomycetota</taxon>
        <taxon>Actinomycetes</taxon>
        <taxon>Mycobacteriales</taxon>
        <taxon>Mycobacteriaceae</taxon>
        <taxon>Mycolicibacterium</taxon>
    </lineage>
</organism>
<protein>
    <submittedName>
        <fullName evidence="8">Polysaccharide biosynthesis protein</fullName>
    </submittedName>
</protein>
<reference evidence="8 9" key="1">
    <citation type="journal article" date="2013" name="Genome Announc.">
        <title>Draft genome sequence of MKD8, a conjugal recipient Mycobacterium smegmatis strain.</title>
        <authorList>
            <person name="Gray T.A."/>
            <person name="Palumbo M.J."/>
            <person name="Derbyshire K.M."/>
        </authorList>
    </citation>
    <scope>NUCLEOTIDE SEQUENCE [LARGE SCALE GENOMIC DNA]</scope>
    <source>
        <strain evidence="8 9">MKD8</strain>
    </source>
</reference>
<dbReference type="InterPro" id="IPR050833">
    <property type="entry name" value="Poly_Biosynth_Transport"/>
</dbReference>
<comment type="subcellular location">
    <subcellularLocation>
        <location evidence="1">Cell membrane</location>
        <topology evidence="1">Multi-pass membrane protein</topology>
    </subcellularLocation>
</comment>
<evidence type="ECO:0000256" key="1">
    <source>
        <dbReference type="ARBA" id="ARBA00004651"/>
    </source>
</evidence>
<evidence type="ECO:0000256" key="6">
    <source>
        <dbReference type="ARBA" id="ARBA00023136"/>
    </source>
</evidence>
<dbReference type="AlphaFoldDB" id="A0A2U9PYA6"/>
<feature type="transmembrane region" description="Helical" evidence="7">
    <location>
        <begin position="350"/>
        <end position="370"/>
    </location>
</feature>
<dbReference type="Proteomes" id="UP000011200">
    <property type="component" value="Chromosome"/>
</dbReference>
<evidence type="ECO:0000313" key="8">
    <source>
        <dbReference type="EMBL" id="AWT56790.1"/>
    </source>
</evidence>
<reference evidence="9" key="2">
    <citation type="submission" date="2018-03" db="EMBL/GenBank/DDBJ databases">
        <authorList>
            <person name="Derbyshire K."/>
            <person name="Gray T.A."/>
            <person name="Champion M."/>
        </authorList>
    </citation>
    <scope>NUCLEOTIDE SEQUENCE [LARGE SCALE GENOMIC DNA]</scope>
    <source>
        <strain evidence="9">MKD8</strain>
    </source>
</reference>
<dbReference type="PANTHER" id="PTHR30250:SF10">
    <property type="entry name" value="LIPOPOLYSACCHARIDE BIOSYNTHESIS PROTEIN WZXC"/>
    <property type="match status" value="1"/>
</dbReference>
<feature type="transmembrane region" description="Helical" evidence="7">
    <location>
        <begin position="112"/>
        <end position="128"/>
    </location>
</feature>
<feature type="transmembrane region" description="Helical" evidence="7">
    <location>
        <begin position="413"/>
        <end position="432"/>
    </location>
</feature>
<dbReference type="Pfam" id="PF13440">
    <property type="entry name" value="Polysacc_synt_3"/>
    <property type="match status" value="1"/>
</dbReference>
<feature type="transmembrane region" description="Helical" evidence="7">
    <location>
        <begin position="169"/>
        <end position="188"/>
    </location>
</feature>
<keyword evidence="3" id="KW-1003">Cell membrane</keyword>
<evidence type="ECO:0000256" key="2">
    <source>
        <dbReference type="ARBA" id="ARBA00007430"/>
    </source>
</evidence>
<keyword evidence="4 7" id="KW-0812">Transmembrane</keyword>
<accession>A0A2U9PYA6</accession>
<dbReference type="PANTHER" id="PTHR30250">
    <property type="entry name" value="PST FAMILY PREDICTED COLANIC ACID TRANSPORTER"/>
    <property type="match status" value="1"/>
</dbReference>
<name>A0A2U9PYA6_MYCSE</name>
<evidence type="ECO:0000313" key="9">
    <source>
        <dbReference type="Proteomes" id="UP000011200"/>
    </source>
</evidence>
<dbReference type="RefSeq" id="WP_003897369.1">
    <property type="nucleotide sequence ID" value="NZ_CP027541.1"/>
</dbReference>
<keyword evidence="5 7" id="KW-1133">Transmembrane helix</keyword>
<feature type="transmembrane region" description="Helical" evidence="7">
    <location>
        <begin position="76"/>
        <end position="100"/>
    </location>
</feature>
<proteinExistence type="inferred from homology"/>
<evidence type="ECO:0000256" key="3">
    <source>
        <dbReference type="ARBA" id="ARBA00022475"/>
    </source>
</evidence>
<sequence length="498" mass="52564">MQRARRGALWTGASALVLRLGNVLMMVIVARIISPAELGVYALAIAVYGFVVCLAAWGVCSAIGRSDLDADELGSTVTTFALCSSLLTAGMMVAFAGWLASALGVPEAATPIRILAITVFFTGLFAVPTGQNQRAFRQDVVFRADMIAFVAMNAALLLLVQVIPGAEAFAWSRVVGHLIVGVVVTCSLDKRYRPGWRRRYILPLLRFGVPAALGSVLAELVRNIDYVIIGREMTTADLGSYMLAFNVASWPTAVLGAVVAQIVLPAFSAVRRDGGDLRLTVARSVRSVGLVACPIAAFTCVFAYPLIETLYGRRWLEAAPVLAILAVFGVFFVLGMVFDNIMIAAGRTMVMFGVQALALIVLIPALMVGVRLGGLVGVGIGHTAVILLVTMPAYALALLRITGAGIGVVLRALSRPTLGAVLAAAVATAGTHGIDQPILTLAVAGVVGLAVYLAVVGSEFLQLMPTRIAEMRLLVLATAWPEHLSARIRDLRTGSTRL</sequence>
<feature type="transmembrane region" description="Helical" evidence="7">
    <location>
        <begin position="200"/>
        <end position="221"/>
    </location>
</feature>
<keyword evidence="6 7" id="KW-0472">Membrane</keyword>
<feature type="transmembrane region" description="Helical" evidence="7">
    <location>
        <begin position="39"/>
        <end position="64"/>
    </location>
</feature>
<gene>
    <name evidence="8" type="ORF">D806_058500</name>
</gene>
<evidence type="ECO:0000256" key="4">
    <source>
        <dbReference type="ARBA" id="ARBA00022692"/>
    </source>
</evidence>
<comment type="similarity">
    <text evidence="2">Belongs to the polysaccharide synthase family.</text>
</comment>
<feature type="transmembrane region" description="Helical" evidence="7">
    <location>
        <begin position="140"/>
        <end position="163"/>
    </location>
</feature>
<feature type="transmembrane region" description="Helical" evidence="7">
    <location>
        <begin position="319"/>
        <end position="338"/>
    </location>
</feature>
<evidence type="ECO:0000256" key="5">
    <source>
        <dbReference type="ARBA" id="ARBA00022989"/>
    </source>
</evidence>
<feature type="transmembrane region" description="Helical" evidence="7">
    <location>
        <begin position="438"/>
        <end position="461"/>
    </location>
</feature>
<feature type="transmembrane region" description="Helical" evidence="7">
    <location>
        <begin position="376"/>
        <end position="401"/>
    </location>
</feature>
<feature type="transmembrane region" description="Helical" evidence="7">
    <location>
        <begin position="288"/>
        <end position="307"/>
    </location>
</feature>